<keyword evidence="1" id="KW-1133">Transmembrane helix</keyword>
<keyword evidence="3" id="KW-1185">Reference proteome</keyword>
<sequence>MTGRIRACRFGVIMLKLFWWTSLLATIGFIVSAVLWLPHDWPVWLGVLLAVIGIEFAIFWIGIVIVYLTSVQLGLKIRVIGILCGWIPIANLVALRLIIRTVDNEVRFESAKEVLNRSRAPRRICATRYPILLVHGVFFRDTAVLDYWGRIPGELQRNGATVYYGEHQSAASVPDAARELTERIRRIVETTGCGKVNIIAHSKGGLDMRYAIARCGAAPMVASLTTINTPHRGCGFADYLLTKIPTSVQNRVAATYNAAAARLGDAHPDFMAAVHDLTQSGCARLNARIGDWREMDKTTAPGVTPIEPDPADPFSGIVCQSFGSKLRRATTGKFPLNFTYPLVKWFDGPNDGLVSRPSFPWGERFIWLEPNGTRGISHADMIDLNRENIPGFDVREFYVQIVAELKRRGL</sequence>
<evidence type="ECO:0000313" key="3">
    <source>
        <dbReference type="Proteomes" id="UP000469194"/>
    </source>
</evidence>
<accession>A0A6N9Z6Y0</accession>
<protein>
    <submittedName>
        <fullName evidence="2">Triacylglycerol lipase</fullName>
    </submittedName>
</protein>
<dbReference type="InterPro" id="IPR029058">
    <property type="entry name" value="AB_hydrolase_fold"/>
</dbReference>
<dbReference type="RefSeq" id="WP_163232764.1">
    <property type="nucleotide sequence ID" value="NZ_WHZW01000028.1"/>
</dbReference>
<feature type="transmembrane region" description="Helical" evidence="1">
    <location>
        <begin position="43"/>
        <end position="68"/>
    </location>
</feature>
<comment type="caution">
    <text evidence="2">The sequence shown here is derived from an EMBL/GenBank/DDBJ whole genome shotgun (WGS) entry which is preliminary data.</text>
</comment>
<organism evidence="2 3">
    <name type="scientific">Bifidobacterium aerophilum</name>
    <dbReference type="NCBI Taxonomy" id="1798155"/>
    <lineage>
        <taxon>Bacteria</taxon>
        <taxon>Bacillati</taxon>
        <taxon>Actinomycetota</taxon>
        <taxon>Actinomycetes</taxon>
        <taxon>Bifidobacteriales</taxon>
        <taxon>Bifidobacteriaceae</taxon>
        <taxon>Bifidobacterium</taxon>
    </lineage>
</organism>
<dbReference type="SUPFAM" id="SSF53474">
    <property type="entry name" value="alpha/beta-Hydrolases"/>
    <property type="match status" value="1"/>
</dbReference>
<name>A0A6N9Z6Y0_9BIFI</name>
<feature type="transmembrane region" description="Helical" evidence="1">
    <location>
        <begin position="12"/>
        <end position="37"/>
    </location>
</feature>
<reference evidence="2 3" key="1">
    <citation type="submission" date="2019-10" db="EMBL/GenBank/DDBJ databases">
        <title>Bifidobacterium from non-human primates.</title>
        <authorList>
            <person name="Modesto M."/>
        </authorList>
    </citation>
    <scope>NUCLEOTIDE SEQUENCE [LARGE SCALE GENOMIC DNA]</scope>
    <source>
        <strain evidence="2 3">TRE17</strain>
    </source>
</reference>
<dbReference type="EMBL" id="WHZW01000028">
    <property type="protein sequence ID" value="NEG90467.1"/>
    <property type="molecule type" value="Genomic_DNA"/>
</dbReference>
<evidence type="ECO:0000256" key="1">
    <source>
        <dbReference type="SAM" id="Phobius"/>
    </source>
</evidence>
<dbReference type="Pfam" id="PF02089">
    <property type="entry name" value="Palm_thioest"/>
    <property type="match status" value="1"/>
</dbReference>
<dbReference type="AlphaFoldDB" id="A0A6N9Z6Y0"/>
<feature type="transmembrane region" description="Helical" evidence="1">
    <location>
        <begin position="80"/>
        <end position="99"/>
    </location>
</feature>
<proteinExistence type="predicted"/>
<keyword evidence="1" id="KW-0472">Membrane</keyword>
<dbReference type="Proteomes" id="UP000469194">
    <property type="component" value="Unassembled WGS sequence"/>
</dbReference>
<dbReference type="Gene3D" id="3.40.50.1820">
    <property type="entry name" value="alpha/beta hydrolase"/>
    <property type="match status" value="1"/>
</dbReference>
<keyword evidence="1" id="KW-0812">Transmembrane</keyword>
<evidence type="ECO:0000313" key="2">
    <source>
        <dbReference type="EMBL" id="NEG90467.1"/>
    </source>
</evidence>
<gene>
    <name evidence="2" type="ORF">GFD25_10845</name>
</gene>